<feature type="transmembrane region" description="Helical" evidence="5">
    <location>
        <begin position="99"/>
        <end position="121"/>
    </location>
</feature>
<accession>A0A9P3LE86</accession>
<dbReference type="GO" id="GO:0032259">
    <property type="term" value="P:methylation"/>
    <property type="evidence" value="ECO:0007669"/>
    <property type="project" value="UniProtKB-KW"/>
</dbReference>
<keyword evidence="6" id="KW-0732">Signal</keyword>
<name>A0A9P3LE86_9APHY</name>
<dbReference type="Proteomes" id="UP000703269">
    <property type="component" value="Unassembled WGS sequence"/>
</dbReference>
<keyword evidence="4 5" id="KW-0472">Membrane</keyword>
<comment type="caution">
    <text evidence="7">The sequence shown here is derived from an EMBL/GenBank/DDBJ whole genome shotgun (WGS) entry which is preliminary data.</text>
</comment>
<feature type="chain" id="PRO_5040410993" description="Protein-S-isoprenylcysteine O-methyltransferase" evidence="6">
    <location>
        <begin position="25"/>
        <end position="240"/>
    </location>
</feature>
<reference evidence="7 8" key="1">
    <citation type="submission" date="2021-08" db="EMBL/GenBank/DDBJ databases">
        <title>Draft Genome Sequence of Phanerochaete sordida strain YK-624.</title>
        <authorList>
            <person name="Mori T."/>
            <person name="Dohra H."/>
            <person name="Suzuki T."/>
            <person name="Kawagishi H."/>
            <person name="Hirai H."/>
        </authorList>
    </citation>
    <scope>NUCLEOTIDE SEQUENCE [LARGE SCALE GENOMIC DNA]</scope>
    <source>
        <strain evidence="7 8">YK-624</strain>
    </source>
</reference>
<dbReference type="EC" id="2.1.1.100" evidence="5"/>
<dbReference type="EMBL" id="BPQB01000021">
    <property type="protein sequence ID" value="GJE91359.1"/>
    <property type="molecule type" value="Genomic_DNA"/>
</dbReference>
<feature type="transmembrane region" description="Helical" evidence="5">
    <location>
        <begin position="158"/>
        <end position="176"/>
    </location>
</feature>
<keyword evidence="5" id="KW-0949">S-adenosyl-L-methionine</keyword>
<feature type="signal peptide" evidence="6">
    <location>
        <begin position="1"/>
        <end position="24"/>
    </location>
</feature>
<dbReference type="InterPro" id="IPR007269">
    <property type="entry name" value="ICMT_MeTrfase"/>
</dbReference>
<evidence type="ECO:0000256" key="4">
    <source>
        <dbReference type="ARBA" id="ARBA00023136"/>
    </source>
</evidence>
<feature type="transmembrane region" description="Helical" evidence="5">
    <location>
        <begin position="188"/>
        <end position="207"/>
    </location>
</feature>
<evidence type="ECO:0000256" key="1">
    <source>
        <dbReference type="ARBA" id="ARBA00004141"/>
    </source>
</evidence>
<dbReference type="OrthoDB" id="422086at2759"/>
<keyword evidence="5" id="KW-0808">Transferase</keyword>
<keyword evidence="3 5" id="KW-1133">Transmembrane helix</keyword>
<dbReference type="Pfam" id="PF04140">
    <property type="entry name" value="ICMT"/>
    <property type="match status" value="1"/>
</dbReference>
<keyword evidence="2 5" id="KW-0812">Transmembrane</keyword>
<dbReference type="PANTHER" id="PTHR12714">
    <property type="entry name" value="PROTEIN-S ISOPRENYLCYSTEINE O-METHYLTRANSFERASE"/>
    <property type="match status" value="1"/>
</dbReference>
<evidence type="ECO:0000256" key="3">
    <source>
        <dbReference type="ARBA" id="ARBA00022989"/>
    </source>
</evidence>
<dbReference type="PANTHER" id="PTHR12714:SF9">
    <property type="entry name" value="PROTEIN-S-ISOPRENYLCYSTEINE O-METHYLTRANSFERASE"/>
    <property type="match status" value="1"/>
</dbReference>
<gene>
    <name evidence="7" type="ORF">PsYK624_075080</name>
</gene>
<keyword evidence="8" id="KW-1185">Reference proteome</keyword>
<evidence type="ECO:0000313" key="7">
    <source>
        <dbReference type="EMBL" id="GJE91359.1"/>
    </source>
</evidence>
<keyword evidence="5" id="KW-0489">Methyltransferase</keyword>
<evidence type="ECO:0000256" key="2">
    <source>
        <dbReference type="ARBA" id="ARBA00022692"/>
    </source>
</evidence>
<comment type="subcellular location">
    <subcellularLocation>
        <location evidence="5">Endoplasmic reticulum membrane</location>
        <topology evidence="5">Multi-pass membrane protein</topology>
    </subcellularLocation>
    <subcellularLocation>
        <location evidence="1">Membrane</location>
        <topology evidence="1">Multi-pass membrane protein</topology>
    </subcellularLocation>
</comment>
<evidence type="ECO:0000313" key="8">
    <source>
        <dbReference type="Proteomes" id="UP000703269"/>
    </source>
</evidence>
<comment type="similarity">
    <text evidence="5">Belongs to the class VI-like SAM-binding methyltransferase superfamily. Isoprenylcysteine carboxyl methyltransferase family.</text>
</comment>
<sequence>MDTALCIRAVLLVANSIASHMAYTSPNPKPEAQEQSKYEEQKVSHVGEKGFTAVHAASSMKTLTHIVNALDMLAVLSAAGVPIAHKIHYWLPAPVDPLAIPPAFVAGTLLMALGALIRVAAYKYLGRYFTFHLAIRKDHQLVTSGPYAVVRHPSYTGAWIYMLGVVVSHLGPRSLYAELGLWGNPIGAVAGVAQLVFVLYIGLTIFLRVQKEDAALREEFRDEWLAWASRTPCRLVPGIY</sequence>
<comment type="catalytic activity">
    <reaction evidence="5">
        <text>[protein]-C-terminal S-[(2E,6E)-farnesyl]-L-cysteine + S-adenosyl-L-methionine = [protein]-C-terminal S-[(2E,6E)-farnesyl]-L-cysteine methyl ester + S-adenosyl-L-homocysteine</text>
        <dbReference type="Rhea" id="RHEA:21672"/>
        <dbReference type="Rhea" id="RHEA-COMP:12125"/>
        <dbReference type="Rhea" id="RHEA-COMP:12126"/>
        <dbReference type="ChEBI" id="CHEBI:57856"/>
        <dbReference type="ChEBI" id="CHEBI:59789"/>
        <dbReference type="ChEBI" id="CHEBI:90510"/>
        <dbReference type="ChEBI" id="CHEBI:90511"/>
        <dbReference type="EC" id="2.1.1.100"/>
    </reaction>
</comment>
<keyword evidence="5" id="KW-0256">Endoplasmic reticulum</keyword>
<dbReference type="GO" id="GO:0004671">
    <property type="term" value="F:protein C-terminal S-isoprenylcysteine carboxyl O-methyltransferase activity"/>
    <property type="evidence" value="ECO:0007669"/>
    <property type="project" value="UniProtKB-EC"/>
</dbReference>
<comment type="caution">
    <text evidence="5">Lacks conserved residue(s) required for the propagation of feature annotation.</text>
</comment>
<evidence type="ECO:0000256" key="6">
    <source>
        <dbReference type="SAM" id="SignalP"/>
    </source>
</evidence>
<proteinExistence type="inferred from homology"/>
<protein>
    <recommendedName>
        <fullName evidence="5">Protein-S-isoprenylcysteine O-methyltransferase</fullName>
        <ecNumber evidence="5">2.1.1.100</ecNumber>
    </recommendedName>
</protein>
<organism evidence="7 8">
    <name type="scientific">Phanerochaete sordida</name>
    <dbReference type="NCBI Taxonomy" id="48140"/>
    <lineage>
        <taxon>Eukaryota</taxon>
        <taxon>Fungi</taxon>
        <taxon>Dikarya</taxon>
        <taxon>Basidiomycota</taxon>
        <taxon>Agaricomycotina</taxon>
        <taxon>Agaricomycetes</taxon>
        <taxon>Polyporales</taxon>
        <taxon>Phanerochaetaceae</taxon>
        <taxon>Phanerochaete</taxon>
    </lineage>
</organism>
<evidence type="ECO:0000256" key="5">
    <source>
        <dbReference type="RuleBase" id="RU362022"/>
    </source>
</evidence>
<dbReference type="AlphaFoldDB" id="A0A9P3LE86"/>
<dbReference type="Gene3D" id="1.20.120.1630">
    <property type="match status" value="1"/>
</dbReference>
<dbReference type="GO" id="GO:0005789">
    <property type="term" value="C:endoplasmic reticulum membrane"/>
    <property type="evidence" value="ECO:0007669"/>
    <property type="project" value="UniProtKB-SubCell"/>
</dbReference>